<evidence type="ECO:0000256" key="1">
    <source>
        <dbReference type="SAM" id="Phobius"/>
    </source>
</evidence>
<comment type="caution">
    <text evidence="2">The sequence shown here is derived from an EMBL/GenBank/DDBJ whole genome shotgun (WGS) entry which is preliminary data.</text>
</comment>
<dbReference type="Gene3D" id="3.40.50.2300">
    <property type="match status" value="2"/>
</dbReference>
<dbReference type="OrthoDB" id="5290698at2"/>
<keyword evidence="1" id="KW-1133">Transmembrane helix</keyword>
<evidence type="ECO:0000313" key="2">
    <source>
        <dbReference type="EMBL" id="KAA6187811.1"/>
    </source>
</evidence>
<dbReference type="AlphaFoldDB" id="A0A5M8FVE7"/>
<dbReference type="RefSeq" id="WP_150089422.1">
    <property type="nucleotide sequence ID" value="NZ_JBFUOH010000011.1"/>
</dbReference>
<dbReference type="InterPro" id="IPR028082">
    <property type="entry name" value="Peripla_BP_I"/>
</dbReference>
<dbReference type="EMBL" id="VWXX01000001">
    <property type="protein sequence ID" value="KAA6187811.1"/>
    <property type="molecule type" value="Genomic_DNA"/>
</dbReference>
<keyword evidence="3" id="KW-1185">Reference proteome</keyword>
<proteinExistence type="predicted"/>
<dbReference type="PANTHER" id="PTHR30483">
    <property type="entry name" value="LEUCINE-SPECIFIC-BINDING PROTEIN"/>
    <property type="match status" value="1"/>
</dbReference>
<dbReference type="Proteomes" id="UP000322981">
    <property type="component" value="Unassembled WGS sequence"/>
</dbReference>
<evidence type="ECO:0000313" key="3">
    <source>
        <dbReference type="Proteomes" id="UP000322981"/>
    </source>
</evidence>
<feature type="transmembrane region" description="Helical" evidence="1">
    <location>
        <begin position="12"/>
        <end position="32"/>
    </location>
</feature>
<accession>A0A5M8FVE7</accession>
<dbReference type="SUPFAM" id="SSF53822">
    <property type="entry name" value="Periplasmic binding protein-like I"/>
    <property type="match status" value="1"/>
</dbReference>
<reference evidence="2 3" key="1">
    <citation type="submission" date="2019-09" db="EMBL/GenBank/DDBJ databases">
        <title>Whole-genome sequence of the purple sulfur bacterium Thiohalocapsa marina DSM 19078.</title>
        <authorList>
            <person name="Kyndt J.A."/>
            <person name="Meyer T.E."/>
        </authorList>
    </citation>
    <scope>NUCLEOTIDE SEQUENCE [LARGE SCALE GENOMIC DNA]</scope>
    <source>
        <strain evidence="2 3">DSM 19078</strain>
    </source>
</reference>
<name>A0A5M8FVE7_9GAMM</name>
<protein>
    <submittedName>
        <fullName evidence="2">ABC transporter substrate-binding protein</fullName>
    </submittedName>
</protein>
<gene>
    <name evidence="2" type="ORF">F2Q65_00785</name>
</gene>
<keyword evidence="1" id="KW-0472">Membrane</keyword>
<dbReference type="InterPro" id="IPR051010">
    <property type="entry name" value="BCAA_transport"/>
</dbReference>
<keyword evidence="1" id="KW-0812">Transmembrane</keyword>
<dbReference type="PANTHER" id="PTHR30483:SF6">
    <property type="entry name" value="PERIPLASMIC BINDING PROTEIN OF ABC TRANSPORTER FOR NATURAL AMINO ACIDS"/>
    <property type="match status" value="1"/>
</dbReference>
<sequence>MKSTVGRSGFGIWILAIVVLSGLLLAAVAWWLHGQTERPIQVGIGIDLPVIYGAVIDPSDKNTGELFLEEHPRSRIRIHDMYNRVDPQTAVPDLEAAIAAGVRFFITTHASSHAVPSIHLFADGRALGINVASTSLLLSGQDDFLLRIIPDLRQEQIEMARQLERLPGSRLLVLQDTSNLAWTDPAFAAFTGALGASGRWRIRHHKLEVGTFALGELSEIVAEPFDALYILAGTFMPPIGNIAQLFHQAQPEAPILLTPWARSPAVLEQAGDAIDHLLMVGHYPSRHDDAAVDAYLRRFDARFGYTPQGMTLGTRQALELLDQAFAQGHDSPETVKRYLLATPLHQTSLGPIRFDAYGDVTGHFHTLTKLRRELE</sequence>
<organism evidence="2 3">
    <name type="scientific">Thiohalocapsa marina</name>
    <dbReference type="NCBI Taxonomy" id="424902"/>
    <lineage>
        <taxon>Bacteria</taxon>
        <taxon>Pseudomonadati</taxon>
        <taxon>Pseudomonadota</taxon>
        <taxon>Gammaproteobacteria</taxon>
        <taxon>Chromatiales</taxon>
        <taxon>Chromatiaceae</taxon>
        <taxon>Thiohalocapsa</taxon>
    </lineage>
</organism>